<evidence type="ECO:0000313" key="3">
    <source>
        <dbReference type="EMBL" id="QEX22131.1"/>
    </source>
</evidence>
<dbReference type="KEGG" id="hadh:FRZ61_20610"/>
<dbReference type="PIRSF" id="PIRSF032086">
    <property type="entry name" value="UCP032086"/>
    <property type="match status" value="1"/>
</dbReference>
<evidence type="ECO:0000313" key="4">
    <source>
        <dbReference type="Proteomes" id="UP000325797"/>
    </source>
</evidence>
<keyword evidence="4" id="KW-1185">Reference proteome</keyword>
<dbReference type="Pfam" id="PF06181">
    <property type="entry name" value="Urate_ox_N"/>
    <property type="match status" value="1"/>
</dbReference>
<feature type="transmembrane region" description="Helical" evidence="1">
    <location>
        <begin position="88"/>
        <end position="114"/>
    </location>
</feature>
<keyword evidence="1" id="KW-0812">Transmembrane</keyword>
<feature type="domain" description="Urate oxidase N-terminal" evidence="2">
    <location>
        <begin position="135"/>
        <end position="199"/>
    </location>
</feature>
<keyword evidence="1" id="KW-0472">Membrane</keyword>
<gene>
    <name evidence="3" type="ORF">FRZ61_20610</name>
</gene>
<feature type="transmembrane region" description="Helical" evidence="1">
    <location>
        <begin position="46"/>
        <end position="67"/>
    </location>
</feature>
<dbReference type="Proteomes" id="UP000325797">
    <property type="component" value="Chromosome"/>
</dbReference>
<proteinExistence type="predicted"/>
<feature type="transmembrane region" description="Helical" evidence="1">
    <location>
        <begin position="134"/>
        <end position="153"/>
    </location>
</feature>
<organism evidence="3 4">
    <name type="scientific">Hypericibacter adhaerens</name>
    <dbReference type="NCBI Taxonomy" id="2602016"/>
    <lineage>
        <taxon>Bacteria</taxon>
        <taxon>Pseudomonadati</taxon>
        <taxon>Pseudomonadota</taxon>
        <taxon>Alphaproteobacteria</taxon>
        <taxon>Rhodospirillales</taxon>
        <taxon>Dongiaceae</taxon>
        <taxon>Hypericibacter</taxon>
    </lineage>
</organism>
<reference evidence="3 4" key="1">
    <citation type="submission" date="2019-08" db="EMBL/GenBank/DDBJ databases">
        <title>Hyperibacter terrae gen. nov., sp. nov. and Hyperibacter viscosus sp. nov., two new members in the family Rhodospirillaceae isolated from the rhizosphere of Hypericum perforatum.</title>
        <authorList>
            <person name="Noviana Z."/>
        </authorList>
    </citation>
    <scope>NUCLEOTIDE SEQUENCE [LARGE SCALE GENOMIC DNA]</scope>
    <source>
        <strain evidence="3 4">R5959</strain>
    </source>
</reference>
<dbReference type="InterPro" id="IPR016988">
    <property type="entry name" value="UCP032086"/>
</dbReference>
<sequence>MQSILSSLRNTVIAGFVLTVIVIVIAAIVGGAAFTLPSFDHGWFAFLFRWLHVISGIMWIGHLWYFNFTQIPTMPKIPDEQKPAIGKFIAPVALFWFRWGAMATIVTGLILAAMNGYIGDAIALGITDGGVSTPIGIGMWLGAIMWFNVWFIIWPNQKKALGIVEADADTKKKAARTAMLFSRTNTLLSIPMLYCMIAQSHGGFV</sequence>
<dbReference type="AlphaFoldDB" id="A0A5J6MXS6"/>
<feature type="transmembrane region" description="Helical" evidence="1">
    <location>
        <begin position="12"/>
        <end position="34"/>
    </location>
</feature>
<dbReference type="RefSeq" id="WP_151117223.1">
    <property type="nucleotide sequence ID" value="NZ_CP042582.1"/>
</dbReference>
<dbReference type="EMBL" id="CP042582">
    <property type="protein sequence ID" value="QEX22131.1"/>
    <property type="molecule type" value="Genomic_DNA"/>
</dbReference>
<dbReference type="InterPro" id="IPR010389">
    <property type="entry name" value="Urate_ox_N"/>
</dbReference>
<dbReference type="OrthoDB" id="9787495at2"/>
<keyword evidence="1" id="KW-1133">Transmembrane helix</keyword>
<evidence type="ECO:0000259" key="2">
    <source>
        <dbReference type="Pfam" id="PF06181"/>
    </source>
</evidence>
<protein>
    <submittedName>
        <fullName evidence="3">Membrane protein</fullName>
    </submittedName>
</protein>
<evidence type="ECO:0000256" key="1">
    <source>
        <dbReference type="SAM" id="Phobius"/>
    </source>
</evidence>
<name>A0A5J6MXS6_9PROT</name>
<accession>A0A5J6MXS6</accession>